<accession>A0ABX2KNS2</accession>
<dbReference type="EMBL" id="WHOR01000013">
    <property type="protein sequence ID" value="NUB18246.1"/>
    <property type="molecule type" value="Genomic_DNA"/>
</dbReference>
<gene>
    <name evidence="1" type="ORF">GBZ26_03265</name>
</gene>
<dbReference type="RefSeq" id="WP_174437574.1">
    <property type="nucleotide sequence ID" value="NZ_BAABCC010000032.1"/>
</dbReference>
<keyword evidence="2" id="KW-1185">Reference proteome</keyword>
<evidence type="ECO:0000313" key="2">
    <source>
        <dbReference type="Proteomes" id="UP000639419"/>
    </source>
</evidence>
<evidence type="ECO:0000313" key="1">
    <source>
        <dbReference type="EMBL" id="NUB18246.1"/>
    </source>
</evidence>
<reference evidence="1 2" key="1">
    <citation type="submission" date="2019-10" db="EMBL/GenBank/DDBJ databases">
        <title>Genome sequence of Azospirillum formosense CC-Nfb-7.</title>
        <authorList>
            <person name="Ambrosini A."/>
            <person name="Sant'Anna F.H."/>
            <person name="Cassan F.D."/>
            <person name="Souza E.M."/>
            <person name="Passaglia L.M.P."/>
        </authorList>
    </citation>
    <scope>NUCLEOTIDE SEQUENCE [LARGE SCALE GENOMIC DNA]</scope>
    <source>
        <strain evidence="1 2">CC-NFb-7</strain>
    </source>
</reference>
<name>A0ABX2KNS2_9PROT</name>
<protein>
    <recommendedName>
        <fullName evidence="3">DUF4259 domain-containing protein</fullName>
    </recommendedName>
</protein>
<organism evidence="1 2">
    <name type="scientific">Azospirillum formosense</name>
    <dbReference type="NCBI Taxonomy" id="861533"/>
    <lineage>
        <taxon>Bacteria</taxon>
        <taxon>Pseudomonadati</taxon>
        <taxon>Pseudomonadota</taxon>
        <taxon>Alphaproteobacteria</taxon>
        <taxon>Rhodospirillales</taxon>
        <taxon>Azospirillaceae</taxon>
        <taxon>Azospirillum</taxon>
    </lineage>
</organism>
<sequence>MNIWDAFPLDVDGLRLAVQLSGMTDEEADATIDRLLDPVVDEMVAKGLGREQAYAWAGEIAAHAGAMQADIPILGSATSEARH</sequence>
<evidence type="ECO:0008006" key="3">
    <source>
        <dbReference type="Google" id="ProtNLM"/>
    </source>
</evidence>
<proteinExistence type="predicted"/>
<dbReference type="Proteomes" id="UP000639419">
    <property type="component" value="Unassembled WGS sequence"/>
</dbReference>
<comment type="caution">
    <text evidence="1">The sequence shown here is derived from an EMBL/GenBank/DDBJ whole genome shotgun (WGS) entry which is preliminary data.</text>
</comment>